<feature type="transmembrane region" description="Helical" evidence="1">
    <location>
        <begin position="148"/>
        <end position="172"/>
    </location>
</feature>
<dbReference type="RefSeq" id="WP_003472492.1">
    <property type="nucleotide sequence ID" value="NC_008261.1"/>
</dbReference>
<feature type="transmembrane region" description="Helical" evidence="1">
    <location>
        <begin position="55"/>
        <end position="74"/>
    </location>
</feature>
<keyword evidence="1" id="KW-1133">Transmembrane helix</keyword>
<dbReference type="KEGG" id="cpf:CPF_1815"/>
<dbReference type="AlphaFoldDB" id="A0A0H2YSC6"/>
<keyword evidence="3" id="KW-1185">Reference proteome</keyword>
<sequence length="188" mass="21649">MIEAVIIALIISKIKGYSLKPFFKSWTIYPILIFEAIYIVFQVSIFMGNYDVVKWAPWFKSIYMYLFLIPIFWYKEYVSALIGSLFILAGTFLNHIVMAANGGEMPVFPSLSYLTGYLKPNTISKVNDIHMIGTSTVKYKYLSDIIDIGYSVLSIGDILIRVFVVIIIYVTVKKTNEKNEYKQRNIFA</sequence>
<dbReference type="Proteomes" id="UP000001823">
    <property type="component" value="Chromosome"/>
</dbReference>
<dbReference type="PaxDb" id="195103-CPF_1815"/>
<dbReference type="InterPro" id="IPR035168">
    <property type="entry name" value="DUF5317"/>
</dbReference>
<protein>
    <recommendedName>
        <fullName evidence="4">DUF5317 domain-containing protein</fullName>
    </recommendedName>
</protein>
<dbReference type="STRING" id="195103.CPF_1815"/>
<feature type="transmembrane region" description="Helical" evidence="1">
    <location>
        <begin position="81"/>
        <end position="100"/>
    </location>
</feature>
<organism evidence="2 3">
    <name type="scientific">Clostridium perfringens (strain ATCC 13124 / DSM 756 / JCM 1290 / NCIMB 6125 / NCTC 8237 / Type A)</name>
    <dbReference type="NCBI Taxonomy" id="195103"/>
    <lineage>
        <taxon>Bacteria</taxon>
        <taxon>Bacillati</taxon>
        <taxon>Bacillota</taxon>
        <taxon>Clostridia</taxon>
        <taxon>Eubacteriales</taxon>
        <taxon>Clostridiaceae</taxon>
        <taxon>Clostridium</taxon>
    </lineage>
</organism>
<dbReference type="HOGENOM" id="CLU_1458914_0_0_9"/>
<dbReference type="Pfam" id="PF17248">
    <property type="entry name" value="DUF5317"/>
    <property type="match status" value="1"/>
</dbReference>
<evidence type="ECO:0000313" key="2">
    <source>
        <dbReference type="EMBL" id="ABG83880.1"/>
    </source>
</evidence>
<accession>A0A0H2YSC6</accession>
<keyword evidence="1" id="KW-0472">Membrane</keyword>
<reference evidence="2 3" key="1">
    <citation type="journal article" date="2006" name="Genome Res.">
        <title>Skewed genomic variability in strains of the toxigenic bacterial pathogen, Clostridium perfringens.</title>
        <authorList>
            <person name="Myers G.S."/>
            <person name="Rasko D.A."/>
            <person name="Cheung J.K."/>
            <person name="Ravel J."/>
            <person name="Seshadri R."/>
            <person name="Deboy R.T."/>
            <person name="Ren Q."/>
            <person name="Varga J."/>
            <person name="Awad M.M."/>
            <person name="Brinkac L.M."/>
            <person name="Daugherty S.C."/>
            <person name="Haft D.H."/>
            <person name="Dodson R.J."/>
            <person name="Madupu R."/>
            <person name="Nelson W.C."/>
            <person name="Rosovitz M.J."/>
            <person name="Sullivan S.A."/>
            <person name="Khouri H."/>
            <person name="Dimitrov G.I."/>
            <person name="Watkins K.L."/>
            <person name="Mulligan S."/>
            <person name="Benton J."/>
            <person name="Radune D."/>
            <person name="Fisher D.J."/>
            <person name="Atkins H.S."/>
            <person name="Hiscox T."/>
            <person name="Jost B.H."/>
            <person name="Billington S.J."/>
            <person name="Songer J.G."/>
            <person name="McClane B.A."/>
            <person name="Titball R.W."/>
            <person name="Rood J.I."/>
            <person name="Melville S.B."/>
            <person name="Paulsen I.T."/>
        </authorList>
    </citation>
    <scope>NUCLEOTIDE SEQUENCE [LARGE SCALE GENOMIC DNA]</scope>
    <source>
        <strain evidence="3">ATCC 13124 / DSM 756 / JCM 1290 / NCIMB 6125 / NCTC 8237 / S 107 / Type A</strain>
    </source>
</reference>
<keyword evidence="1" id="KW-0812">Transmembrane</keyword>
<name>A0A0H2YSC6_CLOP1</name>
<feature type="transmembrane region" description="Helical" evidence="1">
    <location>
        <begin position="28"/>
        <end position="49"/>
    </location>
</feature>
<evidence type="ECO:0000256" key="1">
    <source>
        <dbReference type="SAM" id="Phobius"/>
    </source>
</evidence>
<proteinExistence type="predicted"/>
<gene>
    <name evidence="2" type="ordered locus">CPF_1815</name>
</gene>
<dbReference type="EMBL" id="CP000246">
    <property type="protein sequence ID" value="ABG83880.1"/>
    <property type="molecule type" value="Genomic_DNA"/>
</dbReference>
<dbReference type="eggNOG" id="ENOG5030JTI">
    <property type="taxonomic scope" value="Bacteria"/>
</dbReference>
<evidence type="ECO:0000313" key="3">
    <source>
        <dbReference type="Proteomes" id="UP000001823"/>
    </source>
</evidence>
<evidence type="ECO:0008006" key="4">
    <source>
        <dbReference type="Google" id="ProtNLM"/>
    </source>
</evidence>